<proteinExistence type="predicted"/>
<evidence type="ECO:0000313" key="2">
    <source>
        <dbReference type="Proteomes" id="UP000248014"/>
    </source>
</evidence>
<protein>
    <submittedName>
        <fullName evidence="1">Uncharacterized protein</fullName>
    </submittedName>
</protein>
<comment type="caution">
    <text evidence="1">The sequence shown here is derived from an EMBL/GenBank/DDBJ whole genome shotgun (WGS) entry which is preliminary data.</text>
</comment>
<gene>
    <name evidence="1" type="ORF">C7451_1122</name>
</gene>
<evidence type="ECO:0000313" key="1">
    <source>
        <dbReference type="EMBL" id="PXW71560.1"/>
    </source>
</evidence>
<dbReference type="AlphaFoldDB" id="A0A2V3UUH9"/>
<name>A0A2V3UUH9_9SPHN</name>
<dbReference type="Proteomes" id="UP000248014">
    <property type="component" value="Unassembled WGS sequence"/>
</dbReference>
<reference evidence="1 2" key="1">
    <citation type="submission" date="2018-05" db="EMBL/GenBank/DDBJ databases">
        <title>Genomic Encyclopedia of Type Strains, Phase IV (KMG-IV): sequencing the most valuable type-strain genomes for metagenomic binning, comparative biology and taxonomic classification.</title>
        <authorList>
            <person name="Goeker M."/>
        </authorList>
    </citation>
    <scope>NUCLEOTIDE SEQUENCE [LARGE SCALE GENOMIC DNA]</scope>
    <source>
        <strain evidence="1 2">DSM 3183</strain>
    </source>
</reference>
<dbReference type="EMBL" id="QJJM01000012">
    <property type="protein sequence ID" value="PXW71560.1"/>
    <property type="molecule type" value="Genomic_DNA"/>
</dbReference>
<organism evidence="1 2">
    <name type="scientific">Blastomonas natatoria</name>
    <dbReference type="NCBI Taxonomy" id="34015"/>
    <lineage>
        <taxon>Bacteria</taxon>
        <taxon>Pseudomonadati</taxon>
        <taxon>Pseudomonadota</taxon>
        <taxon>Alphaproteobacteria</taxon>
        <taxon>Sphingomonadales</taxon>
        <taxon>Sphingomonadaceae</taxon>
        <taxon>Blastomonas</taxon>
    </lineage>
</organism>
<sequence>MTLTISAAFFAAVLAFAGFVTWQAISVNIGLIRDKFAKHRALERAHIVTVTILSGPGFVPAPPPSLGAAVRVQPVFGPYIASGSASDRRLQRMTEAVPAWKPASKVTMKAGTHWHRPYLPRPIAIPSDYRFEPCLARNLPMAVGASN</sequence>
<keyword evidence="2" id="KW-1185">Reference proteome</keyword>
<dbReference type="RefSeq" id="WP_146215381.1">
    <property type="nucleotide sequence ID" value="NZ_QJJM01000012.1"/>
</dbReference>
<accession>A0A2V3UUH9</accession>